<reference evidence="5 6" key="1">
    <citation type="submission" date="2018-10" db="EMBL/GenBank/DDBJ databases">
        <authorList>
            <consortium name="IHU Genomes"/>
        </authorList>
    </citation>
    <scope>NUCLEOTIDE SEQUENCE [LARGE SCALE GENOMIC DNA]</scope>
    <source>
        <strain evidence="5 6">A1</strain>
    </source>
</reference>
<dbReference type="Pfam" id="PF13392">
    <property type="entry name" value="HNH_3"/>
    <property type="match status" value="1"/>
</dbReference>
<evidence type="ECO:0000256" key="3">
    <source>
        <dbReference type="ARBA" id="ARBA00023163"/>
    </source>
</evidence>
<keyword evidence="1" id="KW-0805">Transcription regulation</keyword>
<evidence type="ECO:0000313" key="5">
    <source>
        <dbReference type="EMBL" id="VBB18671.1"/>
    </source>
</evidence>
<dbReference type="InterPro" id="IPR044925">
    <property type="entry name" value="His-Me_finger_sf"/>
</dbReference>
<keyword evidence="6" id="KW-1185">Reference proteome</keyword>
<gene>
    <name evidence="5" type="ORF">YASMINEVIRUS_1202</name>
</gene>
<dbReference type="InterPro" id="IPR036955">
    <property type="entry name" value="AP2/ERF_dom_sf"/>
</dbReference>
<keyword evidence="5" id="KW-0378">Hydrolase</keyword>
<evidence type="ECO:0000259" key="4">
    <source>
        <dbReference type="PROSITE" id="PS51032"/>
    </source>
</evidence>
<evidence type="ECO:0000313" key="6">
    <source>
        <dbReference type="Proteomes" id="UP000594342"/>
    </source>
</evidence>
<protein>
    <submittedName>
        <fullName evidence="5">HNH endonuclease</fullName>
    </submittedName>
</protein>
<feature type="domain" description="AP2/ERF" evidence="4">
    <location>
        <begin position="141"/>
        <end position="198"/>
    </location>
</feature>
<sequence length="202" mass="23132">MSKMNNVINLYMNDGTVVENRYATFDDVHFDFAQVALAGKHANTADGNIMLVSRQDLQLVIKFTWYLNTSGYPGTYGTHDGQVKFSRPVPLHQILYPNIPQGYVVDHINRDRLDNRRENLRVCTAVQNSYNKSKPKNSNRRYKGVEQVGKKNPTFTASITKDGVKHEMKGIRTEEEAARMYDLMAEELFGEYAAKNFPTHHN</sequence>
<evidence type="ECO:0000256" key="1">
    <source>
        <dbReference type="ARBA" id="ARBA00023015"/>
    </source>
</evidence>
<dbReference type="Proteomes" id="UP000594342">
    <property type="component" value="Unassembled WGS sequence"/>
</dbReference>
<comment type="caution">
    <text evidence="5">The sequence shown here is derived from an EMBL/GenBank/DDBJ whole genome shotgun (WGS) entry which is preliminary data.</text>
</comment>
<dbReference type="PROSITE" id="PS51032">
    <property type="entry name" value="AP2_ERF"/>
    <property type="match status" value="1"/>
</dbReference>
<dbReference type="Gene3D" id="3.30.730.10">
    <property type="entry name" value="AP2/ERF domain"/>
    <property type="match status" value="1"/>
</dbReference>
<dbReference type="GO" id="GO:0004519">
    <property type="term" value="F:endonuclease activity"/>
    <property type="evidence" value="ECO:0007669"/>
    <property type="project" value="UniProtKB-KW"/>
</dbReference>
<keyword evidence="5" id="KW-0540">Nuclease</keyword>
<accession>A0A5K0UAN8</accession>
<name>A0A5K0UAN8_9VIRU</name>
<dbReference type="GO" id="GO:0003677">
    <property type="term" value="F:DNA binding"/>
    <property type="evidence" value="ECO:0007669"/>
    <property type="project" value="UniProtKB-KW"/>
</dbReference>
<dbReference type="Gene3D" id="3.90.75.20">
    <property type="match status" value="1"/>
</dbReference>
<proteinExistence type="predicted"/>
<organism evidence="5 6">
    <name type="scientific">Yasminevirus sp. GU-2018</name>
    <dbReference type="NCBI Taxonomy" id="2420051"/>
    <lineage>
        <taxon>Viruses</taxon>
        <taxon>Varidnaviria</taxon>
        <taxon>Bamfordvirae</taxon>
        <taxon>Nucleocytoviricota</taxon>
        <taxon>Megaviricetes</taxon>
        <taxon>Imitervirales</taxon>
        <taxon>Mimiviridae</taxon>
        <taxon>Klosneuvirinae</taxon>
        <taxon>Yasminevirus</taxon>
        <taxon>Yasminevirus saudimassiliense</taxon>
    </lineage>
</organism>
<keyword evidence="3" id="KW-0804">Transcription</keyword>
<dbReference type="SUPFAM" id="SSF54060">
    <property type="entry name" value="His-Me finger endonucleases"/>
    <property type="match status" value="1"/>
</dbReference>
<dbReference type="GO" id="GO:0003700">
    <property type="term" value="F:DNA-binding transcription factor activity"/>
    <property type="evidence" value="ECO:0007669"/>
    <property type="project" value="InterPro"/>
</dbReference>
<evidence type="ECO:0000256" key="2">
    <source>
        <dbReference type="ARBA" id="ARBA00023125"/>
    </source>
</evidence>
<keyword evidence="5" id="KW-0255">Endonuclease</keyword>
<dbReference type="EMBL" id="UPSH01000001">
    <property type="protein sequence ID" value="VBB18671.1"/>
    <property type="molecule type" value="Genomic_DNA"/>
</dbReference>
<keyword evidence="2" id="KW-0238">DNA-binding</keyword>
<dbReference type="InterPro" id="IPR001471">
    <property type="entry name" value="AP2/ERF_dom"/>
</dbReference>
<dbReference type="InterPro" id="IPR003615">
    <property type="entry name" value="HNH_nuc"/>
</dbReference>